<feature type="compositionally biased region" description="Basic and acidic residues" evidence="10">
    <location>
        <begin position="384"/>
        <end position="393"/>
    </location>
</feature>
<evidence type="ECO:0000256" key="5">
    <source>
        <dbReference type="ARBA" id="ARBA00022777"/>
    </source>
</evidence>
<dbReference type="SMART" id="SM00740">
    <property type="entry name" value="PASTA"/>
    <property type="match status" value="3"/>
</dbReference>
<evidence type="ECO:0000256" key="11">
    <source>
        <dbReference type="SAM" id="Phobius"/>
    </source>
</evidence>
<keyword evidence="11" id="KW-0472">Membrane</keyword>
<comment type="catalytic activity">
    <reaction evidence="8">
        <text>L-seryl-[protein] + ATP = O-phospho-L-seryl-[protein] + ADP + H(+)</text>
        <dbReference type="Rhea" id="RHEA:17989"/>
        <dbReference type="Rhea" id="RHEA-COMP:9863"/>
        <dbReference type="Rhea" id="RHEA-COMP:11604"/>
        <dbReference type="ChEBI" id="CHEBI:15378"/>
        <dbReference type="ChEBI" id="CHEBI:29999"/>
        <dbReference type="ChEBI" id="CHEBI:30616"/>
        <dbReference type="ChEBI" id="CHEBI:83421"/>
        <dbReference type="ChEBI" id="CHEBI:456216"/>
        <dbReference type="EC" id="2.7.11.1"/>
    </reaction>
</comment>
<dbReference type="CDD" id="cd14014">
    <property type="entry name" value="STKc_PknB_like"/>
    <property type="match status" value="1"/>
</dbReference>
<keyword evidence="2" id="KW-0723">Serine/threonine-protein kinase</keyword>
<evidence type="ECO:0000256" key="4">
    <source>
        <dbReference type="ARBA" id="ARBA00022741"/>
    </source>
</evidence>
<dbReference type="Gene3D" id="1.10.510.10">
    <property type="entry name" value="Transferase(Phosphotransferase) domain 1"/>
    <property type="match status" value="1"/>
</dbReference>
<gene>
    <name evidence="14" type="ORF">C7383_11414</name>
</gene>
<dbReference type="InterPro" id="IPR017441">
    <property type="entry name" value="Protein_kinase_ATP_BS"/>
</dbReference>
<evidence type="ECO:0000313" key="14">
    <source>
        <dbReference type="EMBL" id="PWJ73047.1"/>
    </source>
</evidence>
<evidence type="ECO:0000259" key="12">
    <source>
        <dbReference type="PROSITE" id="PS50011"/>
    </source>
</evidence>
<feature type="domain" description="Protein kinase" evidence="12">
    <location>
        <begin position="12"/>
        <end position="271"/>
    </location>
</feature>
<dbReference type="Pfam" id="PF03793">
    <property type="entry name" value="PASTA"/>
    <property type="match status" value="3"/>
</dbReference>
<dbReference type="PROSITE" id="PS51178">
    <property type="entry name" value="PASTA"/>
    <property type="match status" value="3"/>
</dbReference>
<dbReference type="Gene3D" id="3.30.200.20">
    <property type="entry name" value="Phosphorylase Kinase, domain 1"/>
    <property type="match status" value="1"/>
</dbReference>
<evidence type="ECO:0000256" key="9">
    <source>
        <dbReference type="PROSITE-ProRule" id="PRU10141"/>
    </source>
</evidence>
<dbReference type="AlphaFoldDB" id="A0AB73SZT7"/>
<dbReference type="CDD" id="cd06577">
    <property type="entry name" value="PASTA_pknB"/>
    <property type="match status" value="3"/>
</dbReference>
<dbReference type="SUPFAM" id="SSF54184">
    <property type="entry name" value="Penicillin-binding protein 2x (pbp-2x), c-terminal domain"/>
    <property type="match status" value="1"/>
</dbReference>
<dbReference type="EC" id="2.7.11.1" evidence="1"/>
<dbReference type="GO" id="GO:0004674">
    <property type="term" value="F:protein serine/threonine kinase activity"/>
    <property type="evidence" value="ECO:0007669"/>
    <property type="project" value="UniProtKB-KW"/>
</dbReference>
<evidence type="ECO:0000256" key="1">
    <source>
        <dbReference type="ARBA" id="ARBA00012513"/>
    </source>
</evidence>
<comment type="caution">
    <text evidence="14">The sequence shown here is derived from an EMBL/GenBank/DDBJ whole genome shotgun (WGS) entry which is preliminary data.</text>
</comment>
<evidence type="ECO:0000256" key="8">
    <source>
        <dbReference type="ARBA" id="ARBA00048679"/>
    </source>
</evidence>
<feature type="region of interest" description="Disordered" evidence="10">
    <location>
        <begin position="683"/>
        <end position="721"/>
    </location>
</feature>
<feature type="domain" description="PASTA" evidence="13">
    <location>
        <begin position="470"/>
        <end position="538"/>
    </location>
</feature>
<feature type="domain" description="PASTA" evidence="13">
    <location>
        <begin position="617"/>
        <end position="681"/>
    </location>
</feature>
<keyword evidence="11" id="KW-1133">Transmembrane helix</keyword>
<accession>A0AB73SZT7</accession>
<keyword evidence="4 9" id="KW-0547">Nucleotide-binding</keyword>
<feature type="region of interest" description="Disordered" evidence="10">
    <location>
        <begin position="445"/>
        <end position="481"/>
    </location>
</feature>
<feature type="transmembrane region" description="Helical" evidence="11">
    <location>
        <begin position="410"/>
        <end position="434"/>
    </location>
</feature>
<name>A0AB73SZT7_9FIRM</name>
<feature type="compositionally biased region" description="Basic and acidic residues" evidence="10">
    <location>
        <begin position="454"/>
        <end position="472"/>
    </location>
</feature>
<dbReference type="InterPro" id="IPR011009">
    <property type="entry name" value="Kinase-like_dom_sf"/>
</dbReference>
<sequence>MLKEGMFIQERYEIISRIGSGGMADVYKAKDHKLNRFVAVKVLKNEFRDDKVFISKFRTEAQSAAGLAHPNIVNVYDVGEDHGVYFIVMELVEGITLKEYIEKKGRLGVREATSIAVQVSMGLETAHNKGIIHRDVKPQNIIISTDGKVKVTDFGIARAASTNTISSNVMGSVHYSSPEQARGGYSDAKSDIYSLGITMYEMLTGHLPFDGDSTVAIAIKHLQEEMQSPRKYVPDLPKSIVQIIYKCTQKSADRRYSNMEELIYDLKESLVNPDGDFVQIVPIGSNAQTVVISKDELDRINGGYGDPGADDYEYGDGNYGDNYQDGYNDQDGYGGGYGGQYDDGYDDQGGYGQGYDDYGQDGYGNDGYGGGGYQNNPYGAYPPRDNRQGRYYDPDDDDDESGMHPKLEKVLTVGSIVIAVIIFCIFVALVVNALGFKINPFAKKAETETTTETETDRESESKKESETSKTEAGDITVPSLLGKTKAQAEEATKSLELGSKYGGEKTSNEYPAGQIMEQSPAAGTKVAKNTTIIYYVSKGAGEISIPDLSGYDLSSAQSALSALGLKTNTDYAYSDTVSQDLVIRTNPAAGASAQAGDTVTVILSRGPNPETQPQTEPANTVNVPDMTGWAQSDAQSAIQNLGLTVNIQEDVSTTVAKGLVMGQSASGSVEAGGSITLVISLGQPDPEVGGGNEGGNEGNGGEGGNGVYTAGGNLETPPTGYDGYSPVRISLRRNDVEESVITDGVAVSFPYPVQLTSSISGSAVIRVEINGTITDYPINFE</sequence>
<proteinExistence type="predicted"/>
<evidence type="ECO:0000256" key="10">
    <source>
        <dbReference type="SAM" id="MobiDB-lite"/>
    </source>
</evidence>
<dbReference type="InterPro" id="IPR005543">
    <property type="entry name" value="PASTA_dom"/>
</dbReference>
<evidence type="ECO:0000256" key="6">
    <source>
        <dbReference type="ARBA" id="ARBA00022840"/>
    </source>
</evidence>
<keyword evidence="3" id="KW-0808">Transferase</keyword>
<feature type="region of interest" description="Disordered" evidence="10">
    <location>
        <begin position="495"/>
        <end position="514"/>
    </location>
</feature>
<evidence type="ECO:0000256" key="7">
    <source>
        <dbReference type="ARBA" id="ARBA00047899"/>
    </source>
</evidence>
<reference evidence="14 15" key="1">
    <citation type="submission" date="2018-05" db="EMBL/GenBank/DDBJ databases">
        <authorList>
            <person name="Goeker M."/>
            <person name="Huntemann M."/>
            <person name="Clum A."/>
            <person name="Pillay M."/>
            <person name="Palaniappan K."/>
            <person name="Varghese N."/>
            <person name="Mikhailova N."/>
            <person name="Stamatis D."/>
            <person name="Reddy T."/>
            <person name="Daum C."/>
            <person name="Shapiro N."/>
            <person name="Ivanova N."/>
            <person name="Kyrpides N."/>
            <person name="Woyke T."/>
        </authorList>
    </citation>
    <scope>NUCLEOTIDE SEQUENCE [LARGE SCALE GENOMIC DNA]</scope>
    <source>
        <strain evidence="14 15">DSM 26524</strain>
    </source>
</reference>
<dbReference type="PANTHER" id="PTHR43289">
    <property type="entry name" value="MITOGEN-ACTIVATED PROTEIN KINASE KINASE KINASE 20-RELATED"/>
    <property type="match status" value="1"/>
</dbReference>
<dbReference type="InterPro" id="IPR008271">
    <property type="entry name" value="Ser/Thr_kinase_AS"/>
</dbReference>
<keyword evidence="11" id="KW-0812">Transmembrane</keyword>
<keyword evidence="6 9" id="KW-0067">ATP-binding</keyword>
<dbReference type="PROSITE" id="PS00108">
    <property type="entry name" value="PROTEIN_KINASE_ST"/>
    <property type="match status" value="1"/>
</dbReference>
<feature type="compositionally biased region" description="Low complexity" evidence="10">
    <location>
        <begin position="315"/>
        <end position="331"/>
    </location>
</feature>
<dbReference type="EMBL" id="QGGY01000014">
    <property type="protein sequence ID" value="PWJ73047.1"/>
    <property type="molecule type" value="Genomic_DNA"/>
</dbReference>
<dbReference type="SUPFAM" id="SSF56112">
    <property type="entry name" value="Protein kinase-like (PK-like)"/>
    <property type="match status" value="1"/>
</dbReference>
<dbReference type="Gene3D" id="3.30.10.20">
    <property type="match status" value="3"/>
</dbReference>
<evidence type="ECO:0000313" key="15">
    <source>
        <dbReference type="Proteomes" id="UP000245412"/>
    </source>
</evidence>
<protein>
    <recommendedName>
        <fullName evidence="1">non-specific serine/threonine protein kinase</fullName>
        <ecNumber evidence="1">2.7.11.1</ecNumber>
    </recommendedName>
</protein>
<feature type="compositionally biased region" description="Gly residues" evidence="10">
    <location>
        <begin position="332"/>
        <end position="353"/>
    </location>
</feature>
<dbReference type="RefSeq" id="WP_109747914.1">
    <property type="nucleotide sequence ID" value="NZ_CABJAT010000008.1"/>
</dbReference>
<dbReference type="InterPro" id="IPR000719">
    <property type="entry name" value="Prot_kinase_dom"/>
</dbReference>
<feature type="binding site" evidence="9">
    <location>
        <position position="41"/>
    </location>
    <ligand>
        <name>ATP</name>
        <dbReference type="ChEBI" id="CHEBI:30616"/>
    </ligand>
</feature>
<dbReference type="PROSITE" id="PS00107">
    <property type="entry name" value="PROTEIN_KINASE_ATP"/>
    <property type="match status" value="1"/>
</dbReference>
<dbReference type="Pfam" id="PF00069">
    <property type="entry name" value="Pkinase"/>
    <property type="match status" value="1"/>
</dbReference>
<dbReference type="Proteomes" id="UP000245412">
    <property type="component" value="Unassembled WGS sequence"/>
</dbReference>
<feature type="compositionally biased region" description="Gly residues" evidence="10">
    <location>
        <begin position="361"/>
        <end position="373"/>
    </location>
</feature>
<dbReference type="PANTHER" id="PTHR43289:SF34">
    <property type="entry name" value="SERINE_THREONINE-PROTEIN KINASE YBDM-RELATED"/>
    <property type="match status" value="1"/>
</dbReference>
<keyword evidence="15" id="KW-1185">Reference proteome</keyword>
<feature type="compositionally biased region" description="Gly residues" evidence="10">
    <location>
        <begin position="688"/>
        <end position="706"/>
    </location>
</feature>
<feature type="domain" description="PASTA" evidence="13">
    <location>
        <begin position="539"/>
        <end position="605"/>
    </location>
</feature>
<keyword evidence="5 14" id="KW-0418">Kinase</keyword>
<dbReference type="FunFam" id="3.30.200.20:FF:000035">
    <property type="entry name" value="Serine/threonine protein kinase Stk1"/>
    <property type="match status" value="1"/>
</dbReference>
<feature type="region of interest" description="Disordered" evidence="10">
    <location>
        <begin position="298"/>
        <end position="403"/>
    </location>
</feature>
<dbReference type="PROSITE" id="PS50011">
    <property type="entry name" value="PROTEIN_KINASE_DOM"/>
    <property type="match status" value="1"/>
</dbReference>
<evidence type="ECO:0000256" key="3">
    <source>
        <dbReference type="ARBA" id="ARBA00022679"/>
    </source>
</evidence>
<evidence type="ECO:0000259" key="13">
    <source>
        <dbReference type="PROSITE" id="PS51178"/>
    </source>
</evidence>
<organism evidence="14 15">
    <name type="scientific">Murimonas intestini</name>
    <dbReference type="NCBI Taxonomy" id="1337051"/>
    <lineage>
        <taxon>Bacteria</taxon>
        <taxon>Bacillati</taxon>
        <taxon>Bacillota</taxon>
        <taxon>Clostridia</taxon>
        <taxon>Lachnospirales</taxon>
        <taxon>Lachnospiraceae</taxon>
        <taxon>Murimonas</taxon>
    </lineage>
</organism>
<dbReference type="GO" id="GO:0005524">
    <property type="term" value="F:ATP binding"/>
    <property type="evidence" value="ECO:0007669"/>
    <property type="project" value="UniProtKB-UniRule"/>
</dbReference>
<comment type="catalytic activity">
    <reaction evidence="7">
        <text>L-threonyl-[protein] + ATP = O-phospho-L-threonyl-[protein] + ADP + H(+)</text>
        <dbReference type="Rhea" id="RHEA:46608"/>
        <dbReference type="Rhea" id="RHEA-COMP:11060"/>
        <dbReference type="Rhea" id="RHEA-COMP:11605"/>
        <dbReference type="ChEBI" id="CHEBI:15378"/>
        <dbReference type="ChEBI" id="CHEBI:30013"/>
        <dbReference type="ChEBI" id="CHEBI:30616"/>
        <dbReference type="ChEBI" id="CHEBI:61977"/>
        <dbReference type="ChEBI" id="CHEBI:456216"/>
        <dbReference type="EC" id="2.7.11.1"/>
    </reaction>
</comment>
<dbReference type="SMART" id="SM00220">
    <property type="entry name" value="S_TKc"/>
    <property type="match status" value="1"/>
</dbReference>
<evidence type="ECO:0000256" key="2">
    <source>
        <dbReference type="ARBA" id="ARBA00022527"/>
    </source>
</evidence>
<dbReference type="FunFam" id="1.10.510.10:FF:000021">
    <property type="entry name" value="Serine/threonine protein kinase"/>
    <property type="match status" value="1"/>
</dbReference>